<organism evidence="1 2">
    <name type="scientific">Aedes aegypti</name>
    <name type="common">Yellowfever mosquito</name>
    <name type="synonym">Culex aegypti</name>
    <dbReference type="NCBI Taxonomy" id="7159"/>
    <lineage>
        <taxon>Eukaryota</taxon>
        <taxon>Metazoa</taxon>
        <taxon>Ecdysozoa</taxon>
        <taxon>Arthropoda</taxon>
        <taxon>Hexapoda</taxon>
        <taxon>Insecta</taxon>
        <taxon>Pterygota</taxon>
        <taxon>Neoptera</taxon>
        <taxon>Endopterygota</taxon>
        <taxon>Diptera</taxon>
        <taxon>Nematocera</taxon>
        <taxon>Culicoidea</taxon>
        <taxon>Culicidae</taxon>
        <taxon>Culicinae</taxon>
        <taxon>Aedini</taxon>
        <taxon>Aedes</taxon>
        <taxon>Stegomyia</taxon>
    </lineage>
</organism>
<dbReference type="InParanoid" id="A0A6I8U641"/>
<dbReference type="Proteomes" id="UP000008820">
    <property type="component" value="Chromosome 3"/>
</dbReference>
<gene>
    <name evidence="1" type="primary">110679201</name>
</gene>
<evidence type="ECO:0000313" key="1">
    <source>
        <dbReference type="EnsemblMetazoa" id="AAEL025657-PA"/>
    </source>
</evidence>
<dbReference type="EnsemblMetazoa" id="AAEL025657-RA">
    <property type="protein sequence ID" value="AAEL025657-PA"/>
    <property type="gene ID" value="AAEL025657"/>
</dbReference>
<accession>A0A6I8U641</accession>
<reference evidence="1" key="2">
    <citation type="submission" date="2020-05" db="UniProtKB">
        <authorList>
            <consortium name="EnsemblMetazoa"/>
        </authorList>
    </citation>
    <scope>IDENTIFICATION</scope>
    <source>
        <strain evidence="1">LVP_AGWG</strain>
    </source>
</reference>
<evidence type="ECO:0000313" key="2">
    <source>
        <dbReference type="Proteomes" id="UP000008820"/>
    </source>
</evidence>
<dbReference type="AlphaFoldDB" id="A0A6I8U641"/>
<keyword evidence="2" id="KW-1185">Reference proteome</keyword>
<proteinExistence type="predicted"/>
<name>A0A6I8U641_AEDAE</name>
<reference evidence="1 2" key="1">
    <citation type="submission" date="2017-06" db="EMBL/GenBank/DDBJ databases">
        <title>Aedes aegypti genome working group (AGWG) sequencing and assembly.</title>
        <authorList>
            <consortium name="Aedes aegypti Genome Working Group (AGWG)"/>
            <person name="Matthews B.J."/>
        </authorList>
    </citation>
    <scope>NUCLEOTIDE SEQUENCE [LARGE SCALE GENOMIC DNA]</scope>
    <source>
        <strain evidence="1 2">LVP_AGWG</strain>
    </source>
</reference>
<protein>
    <submittedName>
        <fullName evidence="1">Uncharacterized protein</fullName>
    </submittedName>
</protein>
<sequence>MSRNILIASVLVVVLCAFVVSGAPISKYDESTLDMVHEKRIVKLKRFNLRKIRSMVDQNSSMDKDEFEYSDENDEVDAFPLEQERFMEQPVKPSTPAASTTTERGVYTTEAIDDKCLYSLCGK</sequence>